<dbReference type="GO" id="GO:0005634">
    <property type="term" value="C:nucleus"/>
    <property type="evidence" value="ECO:0007669"/>
    <property type="project" value="TreeGrafter"/>
</dbReference>
<sequence>MFPESWAGKRSDELDQAFGISGCLFVHNDGFMATHKTPDGALKMAEFALKAAGYL</sequence>
<dbReference type="OrthoDB" id="10265310at2759"/>
<evidence type="ECO:0000313" key="3">
    <source>
        <dbReference type="Proteomes" id="UP000281553"/>
    </source>
</evidence>
<organism evidence="2 3">
    <name type="scientific">Dibothriocephalus latus</name>
    <name type="common">Fish tapeworm</name>
    <name type="synonym">Diphyllobothrium latum</name>
    <dbReference type="NCBI Taxonomy" id="60516"/>
    <lineage>
        <taxon>Eukaryota</taxon>
        <taxon>Metazoa</taxon>
        <taxon>Spiralia</taxon>
        <taxon>Lophotrochozoa</taxon>
        <taxon>Platyhelminthes</taxon>
        <taxon>Cestoda</taxon>
        <taxon>Eucestoda</taxon>
        <taxon>Diphyllobothriidea</taxon>
        <taxon>Diphyllobothriidae</taxon>
        <taxon>Dibothriocephalus</taxon>
    </lineage>
</organism>
<comment type="similarity">
    <text evidence="1">Belongs to the MYG1 family.</text>
</comment>
<reference evidence="2 3" key="1">
    <citation type="submission" date="2018-11" db="EMBL/GenBank/DDBJ databases">
        <authorList>
            <consortium name="Pathogen Informatics"/>
        </authorList>
    </citation>
    <scope>NUCLEOTIDE SEQUENCE [LARGE SCALE GENOMIC DNA]</scope>
</reference>
<dbReference type="PANTHER" id="PTHR11215:SF1">
    <property type="entry name" value="MYG1 EXONUCLEASE"/>
    <property type="match status" value="1"/>
</dbReference>
<dbReference type="EMBL" id="UYRU01111781">
    <property type="protein sequence ID" value="VDN44498.1"/>
    <property type="molecule type" value="Genomic_DNA"/>
</dbReference>
<dbReference type="PANTHER" id="PTHR11215">
    <property type="entry name" value="METAL DEPENDENT HYDROLASE - RELATED"/>
    <property type="match status" value="1"/>
</dbReference>
<evidence type="ECO:0000313" key="2">
    <source>
        <dbReference type="EMBL" id="VDN44498.1"/>
    </source>
</evidence>
<proteinExistence type="inferred from homology"/>
<accession>A0A3P7P6J2</accession>
<keyword evidence="3" id="KW-1185">Reference proteome</keyword>
<dbReference type="InterPro" id="IPR003226">
    <property type="entry name" value="MYG1_exonuclease"/>
</dbReference>
<dbReference type="Proteomes" id="UP000281553">
    <property type="component" value="Unassembled WGS sequence"/>
</dbReference>
<dbReference type="AlphaFoldDB" id="A0A3P7P6J2"/>
<dbReference type="GO" id="GO:0005737">
    <property type="term" value="C:cytoplasm"/>
    <property type="evidence" value="ECO:0007669"/>
    <property type="project" value="TreeGrafter"/>
</dbReference>
<gene>
    <name evidence="2" type="ORF">DILT_LOCUS19348</name>
</gene>
<protein>
    <submittedName>
        <fullName evidence="2">Uncharacterized protein</fullName>
    </submittedName>
</protein>
<evidence type="ECO:0000256" key="1">
    <source>
        <dbReference type="ARBA" id="ARBA00010105"/>
    </source>
</evidence>
<dbReference type="Pfam" id="PF03690">
    <property type="entry name" value="MYG1_exonuc"/>
    <property type="match status" value="1"/>
</dbReference>
<name>A0A3P7P6J2_DIBLA</name>